<dbReference type="PANTHER" id="PTHR14344">
    <property type="entry name" value="WD REPEAT PROTEIN"/>
    <property type="match status" value="1"/>
</dbReference>
<keyword evidence="2" id="KW-0963">Cytoplasm</keyword>
<dbReference type="InterPro" id="IPR026591">
    <property type="entry name" value="Sirtuin_cat_small_dom_sf"/>
</dbReference>
<dbReference type="InterPro" id="IPR026590">
    <property type="entry name" value="Ssirtuin_cat_dom"/>
</dbReference>
<keyword evidence="3 9" id="KW-0853">WD repeat</keyword>
<dbReference type="PROSITE" id="PS50294">
    <property type="entry name" value="WD_REPEATS_REGION"/>
    <property type="match status" value="1"/>
</dbReference>
<dbReference type="GO" id="GO:0016740">
    <property type="term" value="F:transferase activity"/>
    <property type="evidence" value="ECO:0007669"/>
    <property type="project" value="UniProtKB-KW"/>
</dbReference>
<dbReference type="PROSITE" id="PS50305">
    <property type="entry name" value="SIRTUIN"/>
    <property type="match status" value="1"/>
</dbReference>
<evidence type="ECO:0000256" key="7">
    <source>
        <dbReference type="ARBA" id="ARBA00023027"/>
    </source>
</evidence>
<gene>
    <name evidence="13" type="ORF">ACHAWU_008771</name>
</gene>
<keyword evidence="10" id="KW-0862">Zinc</keyword>
<evidence type="ECO:0000256" key="3">
    <source>
        <dbReference type="ARBA" id="ARBA00022574"/>
    </source>
</evidence>
<dbReference type="PANTHER" id="PTHR14344:SF3">
    <property type="entry name" value="WD REPEAT-CONTAINING PROTEIN 6"/>
    <property type="match status" value="1"/>
</dbReference>
<feature type="binding site" evidence="10">
    <location>
        <position position="1586"/>
    </location>
    <ligand>
        <name>Zn(2+)</name>
        <dbReference type="ChEBI" id="CHEBI:29105"/>
    </ligand>
</feature>
<dbReference type="Proteomes" id="UP001530293">
    <property type="component" value="Unassembled WGS sequence"/>
</dbReference>
<evidence type="ECO:0000256" key="1">
    <source>
        <dbReference type="ARBA" id="ARBA00004496"/>
    </source>
</evidence>
<protein>
    <recommendedName>
        <fullName evidence="12">Deacetylase sirtuin-type domain-containing protein</fullName>
    </recommendedName>
</protein>
<feature type="binding site" evidence="10">
    <location>
        <position position="1628"/>
    </location>
    <ligand>
        <name>Zn(2+)</name>
        <dbReference type="ChEBI" id="CHEBI:29105"/>
    </ligand>
</feature>
<accession>A0ABD3N0E0</accession>
<feature type="region of interest" description="Disordered" evidence="11">
    <location>
        <begin position="626"/>
        <end position="681"/>
    </location>
</feature>
<dbReference type="Gene3D" id="2.130.10.10">
    <property type="entry name" value="YVTN repeat-like/Quinoprotein amine dehydrogenase"/>
    <property type="match status" value="4"/>
</dbReference>
<dbReference type="SMART" id="SM00320">
    <property type="entry name" value="WD40"/>
    <property type="match status" value="7"/>
</dbReference>
<evidence type="ECO:0000256" key="5">
    <source>
        <dbReference type="ARBA" id="ARBA00022694"/>
    </source>
</evidence>
<feature type="compositionally biased region" description="Basic and acidic residues" evidence="11">
    <location>
        <begin position="650"/>
        <end position="669"/>
    </location>
</feature>
<evidence type="ECO:0000256" key="9">
    <source>
        <dbReference type="PROSITE-ProRule" id="PRU00221"/>
    </source>
</evidence>
<dbReference type="SUPFAM" id="SSF52467">
    <property type="entry name" value="DHS-like NAD/FAD-binding domain"/>
    <property type="match status" value="1"/>
</dbReference>
<dbReference type="Gene3D" id="3.40.50.1220">
    <property type="entry name" value="TPP-binding domain"/>
    <property type="match status" value="1"/>
</dbReference>
<evidence type="ECO:0000259" key="12">
    <source>
        <dbReference type="PROSITE" id="PS50305"/>
    </source>
</evidence>
<feature type="domain" description="Deacetylase sirtuin-type" evidence="12">
    <location>
        <begin position="1438"/>
        <end position="1778"/>
    </location>
</feature>
<comment type="similarity">
    <text evidence="8">Belongs to the WD repeat WDR6 family.</text>
</comment>
<dbReference type="GO" id="GO:0046872">
    <property type="term" value="F:metal ion binding"/>
    <property type="evidence" value="ECO:0007669"/>
    <property type="project" value="UniProtKB-KW"/>
</dbReference>
<dbReference type="GO" id="GO:0005737">
    <property type="term" value="C:cytoplasm"/>
    <property type="evidence" value="ECO:0007669"/>
    <property type="project" value="UniProtKB-SubCell"/>
</dbReference>
<evidence type="ECO:0000256" key="2">
    <source>
        <dbReference type="ARBA" id="ARBA00022490"/>
    </source>
</evidence>
<dbReference type="Pfam" id="PF00400">
    <property type="entry name" value="WD40"/>
    <property type="match status" value="3"/>
</dbReference>
<evidence type="ECO:0000256" key="10">
    <source>
        <dbReference type="PROSITE-ProRule" id="PRU00236"/>
    </source>
</evidence>
<proteinExistence type="inferred from homology"/>
<name>A0ABD3N0E0_9STRA</name>
<dbReference type="GO" id="GO:0008033">
    <property type="term" value="P:tRNA processing"/>
    <property type="evidence" value="ECO:0007669"/>
    <property type="project" value="UniProtKB-KW"/>
</dbReference>
<keyword evidence="7" id="KW-0520">NAD</keyword>
<feature type="binding site" evidence="10">
    <location>
        <position position="1639"/>
    </location>
    <ligand>
        <name>Zn(2+)</name>
        <dbReference type="ChEBI" id="CHEBI:29105"/>
    </ligand>
</feature>
<dbReference type="InterPro" id="IPR015943">
    <property type="entry name" value="WD40/YVTN_repeat-like_dom_sf"/>
</dbReference>
<keyword evidence="6" id="KW-0677">Repeat</keyword>
<evidence type="ECO:0000256" key="4">
    <source>
        <dbReference type="ARBA" id="ARBA00022679"/>
    </source>
</evidence>
<dbReference type="InterPro" id="IPR051973">
    <property type="entry name" value="tRNA_Anticodon_Mtase-Reg"/>
</dbReference>
<keyword evidence="10" id="KW-0479">Metal-binding</keyword>
<keyword evidence="4" id="KW-0808">Transferase</keyword>
<comment type="subcellular location">
    <subcellularLocation>
        <location evidence="1">Cytoplasm</location>
    </subcellularLocation>
</comment>
<dbReference type="InterPro" id="IPR029035">
    <property type="entry name" value="DHS-like_NAD/FAD-binding_dom"/>
</dbReference>
<feature type="repeat" description="WD" evidence="9">
    <location>
        <begin position="452"/>
        <end position="483"/>
    </location>
</feature>
<dbReference type="PROSITE" id="PS50082">
    <property type="entry name" value="WD_REPEATS_2"/>
    <property type="match status" value="1"/>
</dbReference>
<feature type="active site" description="Proton acceptor" evidence="10">
    <location>
        <position position="1576"/>
    </location>
</feature>
<keyword evidence="5" id="KW-0819">tRNA processing</keyword>
<evidence type="ECO:0000256" key="6">
    <source>
        <dbReference type="ARBA" id="ARBA00022737"/>
    </source>
</evidence>
<evidence type="ECO:0000256" key="8">
    <source>
        <dbReference type="ARBA" id="ARBA00038255"/>
    </source>
</evidence>
<evidence type="ECO:0000256" key="11">
    <source>
        <dbReference type="SAM" id="MobiDB-lite"/>
    </source>
</evidence>
<feature type="binding site" evidence="10">
    <location>
        <position position="1584"/>
    </location>
    <ligand>
        <name>Zn(2+)</name>
        <dbReference type="ChEBI" id="CHEBI:29105"/>
    </ligand>
</feature>
<comment type="caution">
    <text evidence="13">The sequence shown here is derived from an EMBL/GenBank/DDBJ whole genome shotgun (WGS) entry which is preliminary data.</text>
</comment>
<evidence type="ECO:0000313" key="13">
    <source>
        <dbReference type="EMBL" id="KAL3769079.1"/>
    </source>
</evidence>
<dbReference type="InterPro" id="IPR001680">
    <property type="entry name" value="WD40_rpt"/>
</dbReference>
<organism evidence="13 14">
    <name type="scientific">Discostella pseudostelligera</name>
    <dbReference type="NCBI Taxonomy" id="259834"/>
    <lineage>
        <taxon>Eukaryota</taxon>
        <taxon>Sar</taxon>
        <taxon>Stramenopiles</taxon>
        <taxon>Ochrophyta</taxon>
        <taxon>Bacillariophyta</taxon>
        <taxon>Coscinodiscophyceae</taxon>
        <taxon>Thalassiosirophycidae</taxon>
        <taxon>Stephanodiscales</taxon>
        <taxon>Stephanodiscaceae</taxon>
        <taxon>Discostella</taxon>
    </lineage>
</organism>
<dbReference type="EMBL" id="JALLBG020000058">
    <property type="protein sequence ID" value="KAL3769079.1"/>
    <property type="molecule type" value="Genomic_DNA"/>
</dbReference>
<dbReference type="InterPro" id="IPR036322">
    <property type="entry name" value="WD40_repeat_dom_sf"/>
</dbReference>
<keyword evidence="14" id="KW-1185">Reference proteome</keyword>
<reference evidence="13 14" key="1">
    <citation type="submission" date="2024-10" db="EMBL/GenBank/DDBJ databases">
        <title>Updated reference genomes for cyclostephanoid diatoms.</title>
        <authorList>
            <person name="Roberts W.R."/>
            <person name="Alverson A.J."/>
        </authorList>
    </citation>
    <scope>NUCLEOTIDE SEQUENCE [LARGE SCALE GENOMIC DNA]</scope>
    <source>
        <strain evidence="13 14">AJA232-27</strain>
    </source>
</reference>
<evidence type="ECO:0000313" key="14">
    <source>
        <dbReference type="Proteomes" id="UP001530293"/>
    </source>
</evidence>
<dbReference type="Gene3D" id="3.30.1600.10">
    <property type="entry name" value="SIR2/SIRT2 'Small Domain"/>
    <property type="match status" value="1"/>
</dbReference>
<sequence>MKERIVRRIANFPPTFVPRRNNHGHHHDDDISNESVLDRVCLHGGQITFATIRFPPSSAITTTIDDDTYVGAGTEGVDVNAGSATGGGGEVPTIDKLNDINDDNDLLLSRNGGRVIFARGPWIESHPLIRKNGEHDAQQHNHVYKILAFGQGGGVGSSKLECVRGMIFPSSFSSSSSVAASIIAYGGRRISFLFGGGLWNNHQRSGSVEQKRTDYKDDFGCIPIRYNELHKDMRCCPYLEVSDWVHDISMLPIIPIIACSQRACSSSSSIGQGTTAVANGRRTLEDEETESDTSCFLLAMGMANNSCEIWGFRQRLHLNPSGNNDMMILHPTRLQCITCDVRCMTYSLSFYGWDCGDVNSVWRVHTDGDDKSESRMSDAIPTLIAASGTVFGDVVVWSAMYDLSNTHVTSNDYLPSIIKDWLLANAVATNNTDTVHPRNGTLRIRVSPMNCLKGHLGSVLAVKFSSCGNFIASTSDDRTVRLWGKMPMKDIETMHVVSDVETNDTTSCKTRSSEKSALSSLHEWSLIWTGWGHSARVLDVSFAACPSSSHQEYGTYPILVSAGEDCTARIWSPMMSDKEITQPLRGHRCGSIWSVDVCQGIVITGGNDGCVKLYELKSRIKSDERDDVGLYDVPPDPPSIKKAGTALAPKADEQLSKTEESTNREESNTPKKTKKKAKPQADHVQSICGMEFYGSTGKVHSKLLIATKAGGLFSLDLASSVWKDYSCWSKHVVASSDYETSISINQKTGSCIGVHPSGKSAVIGTTEGWLVVSSICGSTSSYGATTSCNQNIAFQAPSYRPVQAVSFIDDNSLLVFYARGSVIWFNFDQSPTPIYILTLGTTGIPLSFAYDCRDKAMYIGDSRGSVAYFDLNKRNPVLDMEHRLVRVDELKPESLLATVHGKEHVTGITILKSTGVIISVGNDGCMHQFRRDASTGQLQKLISIAVPNASGLRHIWNVPHPDGGERVIIGGFYGNDFVMLDSIHGYEFLRVDTGGRQRRQDLFFRFSNSTASIRYPNIFGMAILAGWKHGSNSIEFHSSHSFLSTLANLDTRGDADSSYSSYSIGSPLHADINDICWIGDILLTGSNDCTVTLSKFDGTNFVSIADLPPHESCVRGVCSSRHQGTCLDLLVTCGGKLSMEFYLLDTSSSSSYHQMTGNNVSFLCSYRTLAKASIDHRMNTVRATPLFPREKQCHLVVGGDSDGNLHVCLISQCALPRRTVVGTILHGNGRPVLCLELLRFSGKILAIVGTTGGEVTIWVFPGSIDISNAGVGDKEVHVVLPTSPIFSYCAHQTGVNDISAAIVDSPSPDGTSVVVCTVGDDQSLSTCVLRFPDSSQDPDTPLMPISQLLLITESASASALKAVQLVVDSSAFNRIYTTGHDRQLTLWQLNISLDEISVKCVSSSPLGTDGSCIDYVCRVQDDGSIHEMIAVGGEGVEVQSFNRNILHAACKLHEANYLLITTGAGFSSDSGLQTYECAPSEYRDMCNPSKLIDDPDRFQQFWLDFTKSYLATKPHIGYELLDQWCEGGRLRHLHRSNCDRDGSSNGCSVPWWVYSSNVDGHFRLFGSFSKSVCEIHGSALEFRCACGIGYANGEPRLGNLWDQWNQKALLSTDSCKSTTVEVKLDLLCDVNRSTTTLLCRHCLQPMRPNVLMFHDTDENVLGSIDIQRERYQTWEGLVEDEVVQRGANLVILEMGCGVNVPAVRQESEEVILDCVKKVSTHENNNAIAGSVCLIRINPKDAAINIDGGTFDSIPIASMAAVALRKINRWLEALSGCET</sequence>
<dbReference type="SUPFAM" id="SSF50978">
    <property type="entry name" value="WD40 repeat-like"/>
    <property type="match status" value="2"/>
</dbReference>